<proteinExistence type="predicted"/>
<accession>A0A443ISK4</accession>
<organism evidence="1 2">
    <name type="scientific">Siminovitchia fortis</name>
    <dbReference type="NCBI Taxonomy" id="254758"/>
    <lineage>
        <taxon>Bacteria</taxon>
        <taxon>Bacillati</taxon>
        <taxon>Bacillota</taxon>
        <taxon>Bacilli</taxon>
        <taxon>Bacillales</taxon>
        <taxon>Bacillaceae</taxon>
        <taxon>Siminovitchia</taxon>
    </lineage>
</organism>
<reference evidence="1" key="1">
    <citation type="submission" date="2018-12" db="EMBL/GenBank/DDBJ databases">
        <authorList>
            <person name="Sun L."/>
            <person name="Chen Z."/>
        </authorList>
    </citation>
    <scope>NUCLEOTIDE SEQUENCE [LARGE SCALE GENOMIC DNA]</scope>
    <source>
        <strain evidence="1">DSM 16012</strain>
    </source>
</reference>
<gene>
    <name evidence="1" type="ORF">D4N35_010380</name>
</gene>
<dbReference type="Proteomes" id="UP000273811">
    <property type="component" value="Unassembled WGS sequence"/>
</dbReference>
<dbReference type="OrthoDB" id="2433183at2"/>
<dbReference type="GeneID" id="56393277"/>
<protein>
    <submittedName>
        <fullName evidence="1">NERD domain-containing protein</fullName>
    </submittedName>
</protein>
<comment type="caution">
    <text evidence="1">The sequence shown here is derived from an EMBL/GenBank/DDBJ whole genome shotgun (WGS) entry which is preliminary data.</text>
</comment>
<keyword evidence="2" id="KW-1185">Reference proteome</keyword>
<dbReference type="AlphaFoldDB" id="A0A443ISK4"/>
<evidence type="ECO:0000313" key="1">
    <source>
        <dbReference type="EMBL" id="RWR09630.1"/>
    </source>
</evidence>
<sequence>MAQLIKLNDYVSRYESDLSRYTSLFVRLKARRWKSMLEEETNKQGSVPLQEKKVEELKQIFLDQLFISQIKWASSTIKEKSNPHSLLYSDSRLRSLVQRFPDTFLLMYNPVFQLKKAKVQLEVLMLTPSKLICMAFLDGGQDVLYIGSNGHFWQKKMKDGEKKVLNPVISVRRMDHVARQIFQTSETELPIEKVVVAEKGYITHQSPPDDVLFIDGQNYESWLNELKSFTSPMKMMQFRAAKALLGRCAKIKARRTGGGASTSN</sequence>
<name>A0A443ISK4_9BACI</name>
<dbReference type="RefSeq" id="WP_120073235.1">
    <property type="nucleotide sequence ID" value="NZ_CP126113.1"/>
</dbReference>
<dbReference type="EMBL" id="QYTU02000021">
    <property type="protein sequence ID" value="RWR09630.1"/>
    <property type="molecule type" value="Genomic_DNA"/>
</dbReference>
<evidence type="ECO:0000313" key="2">
    <source>
        <dbReference type="Proteomes" id="UP000273811"/>
    </source>
</evidence>